<dbReference type="PANTHER" id="PTHR23501:SF94">
    <property type="entry name" value="MAJOR FACILITATOR SUPERFAMILY (MFS) PROFILE DOMAIN-CONTAINING PROTEIN"/>
    <property type="match status" value="1"/>
</dbReference>
<dbReference type="AlphaFoldDB" id="A0A9P8XRA7"/>
<dbReference type="InterPro" id="IPR020846">
    <property type="entry name" value="MFS_dom"/>
</dbReference>
<evidence type="ECO:0000256" key="5">
    <source>
        <dbReference type="SAM" id="Phobius"/>
    </source>
</evidence>
<dbReference type="GO" id="GO:0005886">
    <property type="term" value="C:plasma membrane"/>
    <property type="evidence" value="ECO:0007669"/>
    <property type="project" value="TreeGrafter"/>
</dbReference>
<feature type="transmembrane region" description="Helical" evidence="5">
    <location>
        <begin position="123"/>
        <end position="142"/>
    </location>
</feature>
<dbReference type="RefSeq" id="XP_046004053.1">
    <property type="nucleotide sequence ID" value="XM_046161713.1"/>
</dbReference>
<dbReference type="Proteomes" id="UP000756346">
    <property type="component" value="Unassembled WGS sequence"/>
</dbReference>
<dbReference type="GeneID" id="70191259"/>
<keyword evidence="4 5" id="KW-0472">Membrane</keyword>
<comment type="caution">
    <text evidence="7">The sequence shown here is derived from an EMBL/GenBank/DDBJ whole genome shotgun (WGS) entry which is preliminary data.</text>
</comment>
<evidence type="ECO:0000313" key="8">
    <source>
        <dbReference type="Proteomes" id="UP000756346"/>
    </source>
</evidence>
<evidence type="ECO:0000256" key="2">
    <source>
        <dbReference type="ARBA" id="ARBA00022692"/>
    </source>
</evidence>
<dbReference type="Gene3D" id="1.20.1250.20">
    <property type="entry name" value="MFS general substrate transporter like domains"/>
    <property type="match status" value="1"/>
</dbReference>
<dbReference type="OrthoDB" id="2351791at2759"/>
<dbReference type="InterPro" id="IPR011701">
    <property type="entry name" value="MFS"/>
</dbReference>
<feature type="domain" description="Major facilitator superfamily (MFS) profile" evidence="6">
    <location>
        <begin position="25"/>
        <end position="507"/>
    </location>
</feature>
<feature type="transmembrane region" description="Helical" evidence="5">
    <location>
        <begin position="321"/>
        <end position="340"/>
    </location>
</feature>
<evidence type="ECO:0000256" key="4">
    <source>
        <dbReference type="ARBA" id="ARBA00023136"/>
    </source>
</evidence>
<keyword evidence="8" id="KW-1185">Reference proteome</keyword>
<feature type="transmembrane region" description="Helical" evidence="5">
    <location>
        <begin position="62"/>
        <end position="82"/>
    </location>
</feature>
<proteinExistence type="predicted"/>
<dbReference type="GO" id="GO:0022857">
    <property type="term" value="F:transmembrane transporter activity"/>
    <property type="evidence" value="ECO:0007669"/>
    <property type="project" value="InterPro"/>
</dbReference>
<feature type="transmembrane region" description="Helical" evidence="5">
    <location>
        <begin position="179"/>
        <end position="199"/>
    </location>
</feature>
<feature type="transmembrane region" description="Helical" evidence="5">
    <location>
        <begin position="347"/>
        <end position="366"/>
    </location>
</feature>
<feature type="transmembrane region" description="Helical" evidence="5">
    <location>
        <begin position="372"/>
        <end position="390"/>
    </location>
</feature>
<feature type="transmembrane region" description="Helical" evidence="5">
    <location>
        <begin position="244"/>
        <end position="261"/>
    </location>
</feature>
<protein>
    <submittedName>
        <fullName evidence="7">Major facilitator superfamily domain-containing protein</fullName>
    </submittedName>
</protein>
<feature type="transmembrane region" description="Helical" evidence="5">
    <location>
        <begin position="211"/>
        <end position="232"/>
    </location>
</feature>
<gene>
    <name evidence="7" type="ORF">B0I36DRAFT_401859</name>
</gene>
<name>A0A9P8XRA7_9PEZI</name>
<reference evidence="7" key="1">
    <citation type="journal article" date="2021" name="Nat. Commun.">
        <title>Genetic determinants of endophytism in the Arabidopsis root mycobiome.</title>
        <authorList>
            <person name="Mesny F."/>
            <person name="Miyauchi S."/>
            <person name="Thiergart T."/>
            <person name="Pickel B."/>
            <person name="Atanasova L."/>
            <person name="Karlsson M."/>
            <person name="Huettel B."/>
            <person name="Barry K.W."/>
            <person name="Haridas S."/>
            <person name="Chen C."/>
            <person name="Bauer D."/>
            <person name="Andreopoulos W."/>
            <person name="Pangilinan J."/>
            <person name="LaButti K."/>
            <person name="Riley R."/>
            <person name="Lipzen A."/>
            <person name="Clum A."/>
            <person name="Drula E."/>
            <person name="Henrissat B."/>
            <person name="Kohler A."/>
            <person name="Grigoriev I.V."/>
            <person name="Martin F.M."/>
            <person name="Hacquard S."/>
        </authorList>
    </citation>
    <scope>NUCLEOTIDE SEQUENCE</scope>
    <source>
        <strain evidence="7">MPI-CAGE-CH-0230</strain>
    </source>
</reference>
<dbReference type="Pfam" id="PF07690">
    <property type="entry name" value="MFS_1"/>
    <property type="match status" value="1"/>
</dbReference>
<dbReference type="InterPro" id="IPR036259">
    <property type="entry name" value="MFS_trans_sf"/>
</dbReference>
<evidence type="ECO:0000256" key="3">
    <source>
        <dbReference type="ARBA" id="ARBA00022989"/>
    </source>
</evidence>
<dbReference type="PROSITE" id="PS00216">
    <property type="entry name" value="SUGAR_TRANSPORT_1"/>
    <property type="match status" value="1"/>
</dbReference>
<dbReference type="SUPFAM" id="SSF103473">
    <property type="entry name" value="MFS general substrate transporter"/>
    <property type="match status" value="1"/>
</dbReference>
<comment type="subcellular location">
    <subcellularLocation>
        <location evidence="1">Membrane</location>
        <topology evidence="1">Multi-pass membrane protein</topology>
    </subcellularLocation>
</comment>
<keyword evidence="3 5" id="KW-1133">Transmembrane helix</keyword>
<feature type="transmembrane region" description="Helical" evidence="5">
    <location>
        <begin position="484"/>
        <end position="502"/>
    </location>
</feature>
<dbReference type="PROSITE" id="PS50850">
    <property type="entry name" value="MFS"/>
    <property type="match status" value="1"/>
</dbReference>
<evidence type="ECO:0000313" key="7">
    <source>
        <dbReference type="EMBL" id="KAH7009425.1"/>
    </source>
</evidence>
<sequence>MPTRKSQVNKATSAEWKPSAAQYLVMATLSSLSLMVSLDASILVTSLHAIIVDLRIDTPRGFWIATSYLLANTISMPSAAALSDIFGRRKCLFVSLAFFSAGSVLCSVAQGIAVMLVGRCLQGIGGGGIIILSLVIFTDIVPLHFRPKWYAMILGAWALGNCTGPTIGGAIAEYTTWRWVFYLVFPFCGVGFVTILLMPQTSIPESRLSNFDWLGCVSFTASITSFLIAISWGGVQYSWTSAPTLAPLVAGVCGLAATLFLETRVKTSPFLYLRLFRSVRATAPYVCGLLQGLLLYGQLYYIPFYFQSVKGFTALETGKAIIPVAVALVVGSIISGIVITRLSHFGYPIWGGWGLTTLATGLTLLWDRDTHQVVWVVTLLLLGLGHGAVLNAQNFATQQMASGPEHGIAAAMYGFLRQFGMALGVAAGTAAFQNVMALKLDWQGLSQEIAIHSESYVAELSLLPDDSDTKAQILQAYLYGFRGVFGFFTAVSGVALLVSLLAKPKESRGCRRLNTR</sequence>
<feature type="transmembrane region" description="Helical" evidence="5">
    <location>
        <begin position="410"/>
        <end position="432"/>
    </location>
</feature>
<dbReference type="InterPro" id="IPR005829">
    <property type="entry name" value="Sugar_transporter_CS"/>
</dbReference>
<feature type="transmembrane region" description="Helical" evidence="5">
    <location>
        <begin position="21"/>
        <end position="50"/>
    </location>
</feature>
<accession>A0A9P8XRA7</accession>
<evidence type="ECO:0000259" key="6">
    <source>
        <dbReference type="PROSITE" id="PS50850"/>
    </source>
</evidence>
<feature type="transmembrane region" description="Helical" evidence="5">
    <location>
        <begin position="94"/>
        <end position="117"/>
    </location>
</feature>
<evidence type="ECO:0000256" key="1">
    <source>
        <dbReference type="ARBA" id="ARBA00004141"/>
    </source>
</evidence>
<organism evidence="7 8">
    <name type="scientific">Microdochium trichocladiopsis</name>
    <dbReference type="NCBI Taxonomy" id="1682393"/>
    <lineage>
        <taxon>Eukaryota</taxon>
        <taxon>Fungi</taxon>
        <taxon>Dikarya</taxon>
        <taxon>Ascomycota</taxon>
        <taxon>Pezizomycotina</taxon>
        <taxon>Sordariomycetes</taxon>
        <taxon>Xylariomycetidae</taxon>
        <taxon>Xylariales</taxon>
        <taxon>Microdochiaceae</taxon>
        <taxon>Microdochium</taxon>
    </lineage>
</organism>
<dbReference type="Gene3D" id="1.20.1720.10">
    <property type="entry name" value="Multidrug resistance protein D"/>
    <property type="match status" value="1"/>
</dbReference>
<dbReference type="PANTHER" id="PTHR23501">
    <property type="entry name" value="MAJOR FACILITATOR SUPERFAMILY"/>
    <property type="match status" value="1"/>
</dbReference>
<dbReference type="EMBL" id="JAGTJQ010000018">
    <property type="protein sequence ID" value="KAH7009425.1"/>
    <property type="molecule type" value="Genomic_DNA"/>
</dbReference>
<feature type="transmembrane region" description="Helical" evidence="5">
    <location>
        <begin position="149"/>
        <end position="167"/>
    </location>
</feature>
<keyword evidence="2 5" id="KW-0812">Transmembrane</keyword>
<feature type="transmembrane region" description="Helical" evidence="5">
    <location>
        <begin position="282"/>
        <end position="301"/>
    </location>
</feature>